<reference evidence="4" key="1">
    <citation type="journal article" date="2019" name="Int. J. Syst. Evol. Microbiol.">
        <title>The Global Catalogue of Microorganisms (GCM) 10K type strain sequencing project: providing services to taxonomists for standard genome sequencing and annotation.</title>
        <authorList>
            <consortium name="The Broad Institute Genomics Platform"/>
            <consortium name="The Broad Institute Genome Sequencing Center for Infectious Disease"/>
            <person name="Wu L."/>
            <person name="Ma J."/>
        </authorList>
    </citation>
    <scope>NUCLEOTIDE SEQUENCE [LARGE SCALE GENOMIC DNA]</scope>
    <source>
        <strain evidence="4">JCM 13023</strain>
    </source>
</reference>
<feature type="compositionally biased region" description="Acidic residues" evidence="1">
    <location>
        <begin position="295"/>
        <end position="305"/>
    </location>
</feature>
<proteinExistence type="predicted"/>
<evidence type="ECO:0000313" key="4">
    <source>
        <dbReference type="Proteomes" id="UP001500653"/>
    </source>
</evidence>
<keyword evidence="2" id="KW-1133">Transmembrane helix</keyword>
<evidence type="ECO:0000256" key="1">
    <source>
        <dbReference type="SAM" id="MobiDB-lite"/>
    </source>
</evidence>
<sequence>MWPLLLGFAALGFGGYYLSRRKDRQQDEDHVALLHEMAAPLGGTVLTRGHADGWSAALWPPFEMTTRGLARLAVRRKPRFDVAVEFTRGPWRVRISEASIRRRTTGPGHTSTSYEHRIDIVTADLPPLRVTEQRDADFMGRPADPNNDPAPGDGSLLTEAPATVVQRQGHWVRAAISAPANQHLTAFTSDHAAAARMLNAQATSWLLDRQRTWPRMYTFESGLLYTTAPGRIDPFEVTATVNTMLGFLDCIPGAAPAGSTAESTPARSSTDAASARSAVEDENHLIAEPAPSTADNEDGESDGGDEEKSSVMSKLGIAGIVVASLALLLGLLGYGSVALINGVAMATGLSQDVEVRIVGESDWKSRRQTSITEKYIGEYTLDGRAHQVGVASGEVGDVIEGQLPALPIDWLGFHDTEPTTDSNWWVPYLYILAGVVCFGLLVGPIWLAQSEGQGPPSAAQGPPAGNPSMRPE</sequence>
<keyword evidence="4" id="KW-1185">Reference proteome</keyword>
<evidence type="ECO:0008006" key="5">
    <source>
        <dbReference type="Google" id="ProtNLM"/>
    </source>
</evidence>
<feature type="compositionally biased region" description="Low complexity" evidence="1">
    <location>
        <begin position="142"/>
        <end position="154"/>
    </location>
</feature>
<feature type="transmembrane region" description="Helical" evidence="2">
    <location>
        <begin position="315"/>
        <end position="340"/>
    </location>
</feature>
<feature type="compositionally biased region" description="Low complexity" evidence="1">
    <location>
        <begin position="452"/>
        <end position="472"/>
    </location>
</feature>
<feature type="compositionally biased region" description="Low complexity" evidence="1">
    <location>
        <begin position="263"/>
        <end position="277"/>
    </location>
</feature>
<dbReference type="Proteomes" id="UP001500653">
    <property type="component" value="Unassembled WGS sequence"/>
</dbReference>
<name>A0ABP4GYM3_9PSEU</name>
<evidence type="ECO:0000313" key="3">
    <source>
        <dbReference type="EMBL" id="GAA1244017.1"/>
    </source>
</evidence>
<feature type="transmembrane region" description="Helical" evidence="2">
    <location>
        <begin position="428"/>
        <end position="447"/>
    </location>
</feature>
<feature type="region of interest" description="Disordered" evidence="1">
    <location>
        <begin position="258"/>
        <end position="308"/>
    </location>
</feature>
<keyword evidence="2" id="KW-0472">Membrane</keyword>
<organism evidence="3 4">
    <name type="scientific">Prauserella halophila</name>
    <dbReference type="NCBI Taxonomy" id="185641"/>
    <lineage>
        <taxon>Bacteria</taxon>
        <taxon>Bacillati</taxon>
        <taxon>Actinomycetota</taxon>
        <taxon>Actinomycetes</taxon>
        <taxon>Pseudonocardiales</taxon>
        <taxon>Pseudonocardiaceae</taxon>
        <taxon>Prauserella</taxon>
    </lineage>
</organism>
<protein>
    <recommendedName>
        <fullName evidence="5">DUF3068 family protein</fullName>
    </recommendedName>
</protein>
<feature type="region of interest" description="Disordered" evidence="1">
    <location>
        <begin position="138"/>
        <end position="157"/>
    </location>
</feature>
<dbReference type="EMBL" id="BAAALN010000010">
    <property type="protein sequence ID" value="GAA1244017.1"/>
    <property type="molecule type" value="Genomic_DNA"/>
</dbReference>
<evidence type="ECO:0000256" key="2">
    <source>
        <dbReference type="SAM" id="Phobius"/>
    </source>
</evidence>
<gene>
    <name evidence="3" type="ORF">GCM10009676_32150</name>
</gene>
<keyword evidence="2" id="KW-0812">Transmembrane</keyword>
<comment type="caution">
    <text evidence="3">The sequence shown here is derived from an EMBL/GenBank/DDBJ whole genome shotgun (WGS) entry which is preliminary data.</text>
</comment>
<feature type="region of interest" description="Disordered" evidence="1">
    <location>
        <begin position="451"/>
        <end position="472"/>
    </location>
</feature>
<accession>A0ABP4GYM3</accession>